<gene>
    <name evidence="4" type="ORF">IF651_14885</name>
</gene>
<evidence type="ECO:0000256" key="2">
    <source>
        <dbReference type="PROSITE-ProRule" id="PRU01091"/>
    </source>
</evidence>
<dbReference type="Gene3D" id="1.10.10.10">
    <property type="entry name" value="Winged helix-like DNA-binding domain superfamily/Winged helix DNA-binding domain"/>
    <property type="match status" value="1"/>
</dbReference>
<dbReference type="InterPro" id="IPR001867">
    <property type="entry name" value="OmpR/PhoB-type_DNA-bd"/>
</dbReference>
<dbReference type="PANTHER" id="PTHR40082:SF1">
    <property type="entry name" value="BLR5956 PROTEIN"/>
    <property type="match status" value="1"/>
</dbReference>
<reference evidence="4" key="1">
    <citation type="journal article" date="2018" name="Curr. Microbiol.">
        <title>Cellulosimicrobium arenosum sp. nov., Isolated from Marine Sediment Sand.</title>
        <authorList>
            <person name="Oh M."/>
            <person name="Kim J.H."/>
            <person name="Yoon J.H."/>
            <person name="Schumann P."/>
            <person name="Kim W."/>
        </authorList>
    </citation>
    <scope>NUCLEOTIDE SEQUENCE</scope>
    <source>
        <strain evidence="4">KCTC 49039</strain>
    </source>
</reference>
<sequence length="363" mass="37808">MAGCTVLVTADRRKNELAAALERRGAAVRHAPALSMVPHVDDVELLAATRDLITHPPDVVVVTTGIGFRSWIEAADAHGVADPLLEVLDGARLVARGPKARGAIQAAGLTADWVAESETSAEIADVLLGEGVAGQHIAIQHHGAGADGLDVVFAEAGAQVAPLVVYRWGPAPDPEAVRASVEAAAVGEIDAVVFTSAPGAEAWLSAAEDHGVGRLIVGRFRDGSMVAAAVGPITAKPLEHRGITPLQPDRGRLGALVRTLVAYYEEAETVALTTVAGVLQIRSRVAVLDGEVLPLSPSGLEVLRLLASRGGDVVTRDDVLDVLPGDSCDPHTAEVAVARLREATGRRDLVKTVVKRGYRLELA</sequence>
<dbReference type="InterPro" id="IPR036388">
    <property type="entry name" value="WH-like_DNA-bd_sf"/>
</dbReference>
<keyword evidence="4" id="KW-0456">Lyase</keyword>
<protein>
    <submittedName>
        <fullName evidence="4">Uroporphyrinogen-III synthase</fullName>
        <ecNumber evidence="4">4.2.1.75</ecNumber>
    </submittedName>
</protein>
<dbReference type="PANTHER" id="PTHR40082">
    <property type="entry name" value="BLR5956 PROTEIN"/>
    <property type="match status" value="1"/>
</dbReference>
<dbReference type="InterPro" id="IPR036108">
    <property type="entry name" value="4pyrrol_syn_uPrphyn_synt_sf"/>
</dbReference>
<feature type="domain" description="OmpR/PhoB-type" evidence="3">
    <location>
        <begin position="269"/>
        <end position="362"/>
    </location>
</feature>
<dbReference type="EMBL" id="JACYHB010000014">
    <property type="protein sequence ID" value="MBD8080340.1"/>
    <property type="molecule type" value="Genomic_DNA"/>
</dbReference>
<dbReference type="InterPro" id="IPR003754">
    <property type="entry name" value="4pyrrol_synth_uPrphyn_synth"/>
</dbReference>
<dbReference type="GO" id="GO:0003677">
    <property type="term" value="F:DNA binding"/>
    <property type="evidence" value="ECO:0007669"/>
    <property type="project" value="UniProtKB-UniRule"/>
</dbReference>
<accession>A0A927J205</accession>
<proteinExistence type="predicted"/>
<dbReference type="GO" id="GO:0006355">
    <property type="term" value="P:regulation of DNA-templated transcription"/>
    <property type="evidence" value="ECO:0007669"/>
    <property type="project" value="InterPro"/>
</dbReference>
<dbReference type="Pfam" id="PF02602">
    <property type="entry name" value="HEM4"/>
    <property type="match status" value="1"/>
</dbReference>
<dbReference type="CDD" id="cd00383">
    <property type="entry name" value="trans_reg_C"/>
    <property type="match status" value="1"/>
</dbReference>
<dbReference type="SMART" id="SM00862">
    <property type="entry name" value="Trans_reg_C"/>
    <property type="match status" value="1"/>
</dbReference>
<dbReference type="NCBIfam" id="NF005568">
    <property type="entry name" value="PRK07239.1"/>
    <property type="match status" value="1"/>
</dbReference>
<dbReference type="InterPro" id="IPR016032">
    <property type="entry name" value="Sig_transdc_resp-reg_C-effctor"/>
</dbReference>
<evidence type="ECO:0000259" key="3">
    <source>
        <dbReference type="PROSITE" id="PS51755"/>
    </source>
</evidence>
<dbReference type="SUPFAM" id="SSF46894">
    <property type="entry name" value="C-terminal effector domain of the bipartite response regulators"/>
    <property type="match status" value="1"/>
</dbReference>
<dbReference type="PROSITE" id="PS51755">
    <property type="entry name" value="OMPR_PHOB"/>
    <property type="match status" value="1"/>
</dbReference>
<evidence type="ECO:0000313" key="5">
    <source>
        <dbReference type="Proteomes" id="UP000610846"/>
    </source>
</evidence>
<evidence type="ECO:0000256" key="1">
    <source>
        <dbReference type="ARBA" id="ARBA00023125"/>
    </source>
</evidence>
<dbReference type="Gene3D" id="3.40.50.10090">
    <property type="match status" value="2"/>
</dbReference>
<dbReference type="AlphaFoldDB" id="A0A927J205"/>
<dbReference type="Proteomes" id="UP000610846">
    <property type="component" value="Unassembled WGS sequence"/>
</dbReference>
<feature type="DNA-binding region" description="OmpR/PhoB-type" evidence="2">
    <location>
        <begin position="269"/>
        <end position="362"/>
    </location>
</feature>
<dbReference type="InterPro" id="IPR039793">
    <property type="entry name" value="UROS/Hem4"/>
</dbReference>
<reference evidence="4" key="2">
    <citation type="submission" date="2020-09" db="EMBL/GenBank/DDBJ databases">
        <authorList>
            <person name="Yu Y."/>
        </authorList>
    </citation>
    <scope>NUCLEOTIDE SEQUENCE</scope>
    <source>
        <strain evidence="4">KCTC 49039</strain>
    </source>
</reference>
<dbReference type="RefSeq" id="WP_191829964.1">
    <property type="nucleotide sequence ID" value="NZ_JACYHB010000014.1"/>
</dbReference>
<dbReference type="CDD" id="cd06578">
    <property type="entry name" value="HemD"/>
    <property type="match status" value="1"/>
</dbReference>
<dbReference type="GO" id="GO:0006780">
    <property type="term" value="P:uroporphyrinogen III biosynthetic process"/>
    <property type="evidence" value="ECO:0007669"/>
    <property type="project" value="InterPro"/>
</dbReference>
<dbReference type="GO" id="GO:0004852">
    <property type="term" value="F:uroporphyrinogen-III synthase activity"/>
    <property type="evidence" value="ECO:0007669"/>
    <property type="project" value="UniProtKB-EC"/>
</dbReference>
<dbReference type="GO" id="GO:0000160">
    <property type="term" value="P:phosphorelay signal transduction system"/>
    <property type="evidence" value="ECO:0007669"/>
    <property type="project" value="InterPro"/>
</dbReference>
<keyword evidence="1 2" id="KW-0238">DNA-binding</keyword>
<dbReference type="Pfam" id="PF00486">
    <property type="entry name" value="Trans_reg_C"/>
    <property type="match status" value="1"/>
</dbReference>
<comment type="caution">
    <text evidence="4">The sequence shown here is derived from an EMBL/GenBank/DDBJ whole genome shotgun (WGS) entry which is preliminary data.</text>
</comment>
<dbReference type="EC" id="4.2.1.75" evidence="4"/>
<name>A0A927J205_9MICO</name>
<dbReference type="SUPFAM" id="SSF69618">
    <property type="entry name" value="HemD-like"/>
    <property type="match status" value="1"/>
</dbReference>
<evidence type="ECO:0000313" key="4">
    <source>
        <dbReference type="EMBL" id="MBD8080340.1"/>
    </source>
</evidence>
<keyword evidence="5" id="KW-1185">Reference proteome</keyword>
<organism evidence="4 5">
    <name type="scientific">Cellulosimicrobium arenosum</name>
    <dbReference type="NCBI Taxonomy" id="2708133"/>
    <lineage>
        <taxon>Bacteria</taxon>
        <taxon>Bacillati</taxon>
        <taxon>Actinomycetota</taxon>
        <taxon>Actinomycetes</taxon>
        <taxon>Micrococcales</taxon>
        <taxon>Promicromonosporaceae</taxon>
        <taxon>Cellulosimicrobium</taxon>
    </lineage>
</organism>